<dbReference type="InterPro" id="IPR056264">
    <property type="entry name" value="R2_ABCA1-4-like"/>
</dbReference>
<feature type="transmembrane region" description="Helical" evidence="10">
    <location>
        <begin position="345"/>
        <end position="364"/>
    </location>
</feature>
<evidence type="ECO:0000256" key="1">
    <source>
        <dbReference type="ARBA" id="ARBA00004141"/>
    </source>
</evidence>
<keyword evidence="2" id="KW-0813">Transport</keyword>
<evidence type="ECO:0000256" key="10">
    <source>
        <dbReference type="SAM" id="Phobius"/>
    </source>
</evidence>
<feature type="transmembrane region" description="Helical" evidence="10">
    <location>
        <begin position="1141"/>
        <end position="1165"/>
    </location>
</feature>
<feature type="domain" description="ABC transporter" evidence="11">
    <location>
        <begin position="513"/>
        <end position="744"/>
    </location>
</feature>
<feature type="transmembrane region" description="Helical" evidence="10">
    <location>
        <begin position="1103"/>
        <end position="1129"/>
    </location>
</feature>
<keyword evidence="8 10" id="KW-0472">Membrane</keyword>
<evidence type="ECO:0000256" key="3">
    <source>
        <dbReference type="ARBA" id="ARBA00022692"/>
    </source>
</evidence>
<keyword evidence="5" id="KW-0547">Nucleotide-binding</keyword>
<dbReference type="GO" id="GO:0016887">
    <property type="term" value="F:ATP hydrolysis activity"/>
    <property type="evidence" value="ECO:0007669"/>
    <property type="project" value="InterPro"/>
</dbReference>
<feature type="transmembrane region" description="Helical" evidence="10">
    <location>
        <begin position="556"/>
        <end position="576"/>
    </location>
</feature>
<evidence type="ECO:0000313" key="12">
    <source>
        <dbReference type="EMBL" id="KAH7642449.1"/>
    </source>
</evidence>
<evidence type="ECO:0000259" key="11">
    <source>
        <dbReference type="PROSITE" id="PS50893"/>
    </source>
</evidence>
<dbReference type="GO" id="GO:0005524">
    <property type="term" value="F:ATP binding"/>
    <property type="evidence" value="ECO:0007669"/>
    <property type="project" value="UniProtKB-KW"/>
</dbReference>
<sequence length="1705" mass="195752">MLPKKQPVNDEIVSNNEIVSSSSSSSASASSSSSSEFDPNFIEKLAICLFNNPVILLLWKNFKIKSRHPCRSIFWLLVPCIFCIILVLIQMVADQEFVKNTTIYNEHGIDEDLSTIAISDKQILYAPLTNETEEIMEILHKNIVTTEIIGFHNESDLIAYYERNNNNKISCAIVFNRINYDGADFKIRFPFIPNQNGNSVSRFIELTWKTSKYWPRHVLSGPRSANNSYGGPPDYFNNGFLYIQHEISKAIAIYFDPKSENFFDQLLFLLSFLSISMELTKDIVMEKELRLKEIMKIMGLREWMHWLSWFIYAFLWHTLFGIIITSILCIPFGKQAILKYSDPFLVFLFIMFYVVSVITFCFLVSSIPKISEKADFAGTIGGTIYILLFLPYYFINFNYDEIPFEWRLFSSFLFNINMPFGLMIISELEINHIGLHWNNIWEPIAHDDPMTFGYIFIMFLVTSVVQFITAIYIGAVFPGKYGMGKPWNFFVNFFYPSNDYQKDEEKPLDSNGVHIINLYKSYDDQKTFAVKNLTLNLPQNRITVLLGHNGAGKTTLMSMLCGLIIPSCGTILINGINLHDDMERVRENLGICPQFDVLFDHLTVEEHLWFYCKLKNVCEKSIYEEIDSLINKLDLNSKRRNLASTLSGGMKRKLSVGIALVGGSKFVLLDEATSGMDVSARRFLWDFLIKEKTNRTILFSTHCMEEADVLGDKIAIMQQGQLKCFGSPYQLRKDFKLGHLLKIAITRQANKQKIIDLINSHIIDANLLASSNNEMTFSLPECQSKNFGPLFLTIEQNNTDLGIDHFGISVSTIEEVFFRANQFQLNDIDSEQKYSQDLIDRMKHNSLEHSSELAHLRQIFQSQFVKKLRFLLRSPFLLVAHFVLPAIVLIIGIISAMGVAHSLTSSPALLLNLETYRQIHATSFFSLDSESIALGQTYIDLLKENSNVITNNVSSETTDQIKSKAMNYLIDLRQNDLNYRALNYLVSSMFSRNNDEISAVALFNNHAYHSAAIAVALVDETLLRYSLNRSQFKLSIWNDPFPKKISESIKAREFDSVFQTQIMICLLASICFLMASFSSLLVIEKSSNFKLIQKISGLKMFYYWISTFILDFFIYLISVLILAFILYIFNVKAFVSLKHQSFMMILLLLNGLSSLPFIYLMSGIFKNPHKAYVQIALSFFFIGFSTFITVLLLRIGDFNLFYASEFCDTLFSYIFSIYAVIMGIFSIYDNFVGLDVCFSTYNVMNMTIDIQKICQTPNIPNLPVQILYCCKEICTKNCFRYNENYWSMETPGIGKYVIGCIFLSFVYWSALIIMEGPIGKQLNKLVNYLNKEKWAKTNQVKFNQKSISSCKDDDVRAEEIRIMAKHNEMFETHGMIVKNVSKNYGRLRAVKNISFSVEWAECFGMLGENGAGKTTTFKMITGASKLTSGDIWINKWNIKEEIDKVFKHIGYCPQFDGLLNELTGRETLMIICQIRGIKEELIPQQIDAMAELLQFTSHIDRVVHEYSGGTKRKLSFAISIVGNPLITFLDEPTTGIDPVSRRGLWNAIRFVRSGGSSLVLTSHSMEECEALCDRLVIMVNGRIRCIGSPLHLKRKFGNGFIVQIKLAINTKQSSQQTLDNRSRLINVCKEITLHKFMEKNFASRFESNYENLYTYHIYNNDVKLSQMFDKIEKSRRHLNIEHYSINQPSLEKIFLSFNYSKSKLK</sequence>
<proteinExistence type="predicted"/>
<dbReference type="PANTHER" id="PTHR19229:SF250">
    <property type="entry name" value="ABC TRANSPORTER DOMAIN-CONTAINING PROTEIN-RELATED"/>
    <property type="match status" value="1"/>
</dbReference>
<dbReference type="GO" id="GO:0140359">
    <property type="term" value="F:ABC-type transporter activity"/>
    <property type="evidence" value="ECO:0007669"/>
    <property type="project" value="InterPro"/>
</dbReference>
<feature type="transmembrane region" description="Helical" evidence="10">
    <location>
        <begin position="1062"/>
        <end position="1083"/>
    </location>
</feature>
<dbReference type="InterPro" id="IPR027417">
    <property type="entry name" value="P-loop_NTPase"/>
</dbReference>
<dbReference type="EMBL" id="SDOV01000004">
    <property type="protein sequence ID" value="KAH7642449.1"/>
    <property type="molecule type" value="Genomic_DNA"/>
</dbReference>
<evidence type="ECO:0000256" key="4">
    <source>
        <dbReference type="ARBA" id="ARBA00022737"/>
    </source>
</evidence>
<dbReference type="CDD" id="cd03263">
    <property type="entry name" value="ABC_subfamily_A"/>
    <property type="match status" value="2"/>
</dbReference>
<gene>
    <name evidence="12" type="ORF">HUG17_5494</name>
</gene>
<feature type="transmembrane region" description="Helical" evidence="10">
    <location>
        <begin position="451"/>
        <end position="477"/>
    </location>
</feature>
<evidence type="ECO:0000256" key="2">
    <source>
        <dbReference type="ARBA" id="ARBA00022448"/>
    </source>
</evidence>
<dbReference type="Pfam" id="PF12698">
    <property type="entry name" value="ABC2_membrane_3"/>
    <property type="match status" value="2"/>
</dbReference>
<feature type="transmembrane region" description="Helical" evidence="10">
    <location>
        <begin position="1171"/>
        <end position="1194"/>
    </location>
</feature>
<dbReference type="FunFam" id="3.40.50.300:FF:002470">
    <property type="entry name" value="ABC transporter, putative"/>
    <property type="match status" value="1"/>
</dbReference>
<reference evidence="12" key="2">
    <citation type="journal article" date="2021" name="World Allergy Organ. J.">
        <title>Chromosome-level assembly of Dermatophagoides farinae genome and transcriptome reveals two novel allergens Der f 37 and Der f 39.</title>
        <authorList>
            <person name="Chen J."/>
            <person name="Cai Z."/>
            <person name="Fan D."/>
            <person name="Hu J."/>
            <person name="Hou Y."/>
            <person name="He Y."/>
            <person name="Zhang Z."/>
            <person name="Zhao Z."/>
            <person name="Gao P."/>
            <person name="Hu W."/>
            <person name="Sun J."/>
            <person name="Li J."/>
            <person name="Ji K."/>
        </authorList>
    </citation>
    <scope>NUCLEOTIDE SEQUENCE</scope>
    <source>
        <strain evidence="12">JKM2019</strain>
    </source>
</reference>
<evidence type="ECO:0000256" key="7">
    <source>
        <dbReference type="ARBA" id="ARBA00022989"/>
    </source>
</evidence>
<name>A0A9D4P0Z8_DERFA</name>
<dbReference type="InterPro" id="IPR026082">
    <property type="entry name" value="ABCA"/>
</dbReference>
<reference evidence="12" key="1">
    <citation type="submission" date="2020-06" db="EMBL/GenBank/DDBJ databases">
        <authorList>
            <person name="Ji K."/>
            <person name="Li J."/>
        </authorList>
    </citation>
    <scope>NUCLEOTIDE SEQUENCE</scope>
    <source>
        <strain evidence="12">JKM2019</strain>
        <tissue evidence="12">Whole body</tissue>
    </source>
</reference>
<dbReference type="PROSITE" id="PS50893">
    <property type="entry name" value="ABC_TRANSPORTER_2"/>
    <property type="match status" value="2"/>
</dbReference>
<dbReference type="PROSITE" id="PS00211">
    <property type="entry name" value="ABC_TRANSPORTER_1"/>
    <property type="match status" value="1"/>
</dbReference>
<organism evidence="12">
    <name type="scientific">Dermatophagoides farinae</name>
    <name type="common">American house dust mite</name>
    <dbReference type="NCBI Taxonomy" id="6954"/>
    <lineage>
        <taxon>Eukaryota</taxon>
        <taxon>Metazoa</taxon>
        <taxon>Ecdysozoa</taxon>
        <taxon>Arthropoda</taxon>
        <taxon>Chelicerata</taxon>
        <taxon>Arachnida</taxon>
        <taxon>Acari</taxon>
        <taxon>Acariformes</taxon>
        <taxon>Sarcoptiformes</taxon>
        <taxon>Astigmata</taxon>
        <taxon>Psoroptidia</taxon>
        <taxon>Analgoidea</taxon>
        <taxon>Pyroglyphidae</taxon>
        <taxon>Dermatophagoidinae</taxon>
        <taxon>Dermatophagoides</taxon>
    </lineage>
</organism>
<keyword evidence="4" id="KW-0677">Repeat</keyword>
<evidence type="ECO:0000256" key="9">
    <source>
        <dbReference type="SAM" id="MobiDB-lite"/>
    </source>
</evidence>
<dbReference type="Gene3D" id="3.40.50.300">
    <property type="entry name" value="P-loop containing nucleotide triphosphate hydrolases"/>
    <property type="match status" value="2"/>
</dbReference>
<comment type="subcellular location">
    <subcellularLocation>
        <location evidence="1">Membrane</location>
        <topology evidence="1">Multi-pass membrane protein</topology>
    </subcellularLocation>
</comment>
<dbReference type="Proteomes" id="UP000828236">
    <property type="component" value="Unassembled WGS sequence"/>
</dbReference>
<dbReference type="SUPFAM" id="SSF52540">
    <property type="entry name" value="P-loop containing nucleoside triphosphate hydrolases"/>
    <property type="match status" value="2"/>
</dbReference>
<feature type="compositionally biased region" description="Low complexity" evidence="9">
    <location>
        <begin position="20"/>
        <end position="34"/>
    </location>
</feature>
<comment type="caution">
    <text evidence="12">The sequence shown here is derived from an EMBL/GenBank/DDBJ whole genome shotgun (WGS) entry which is preliminary data.</text>
</comment>
<dbReference type="SMART" id="SM00382">
    <property type="entry name" value="AAA"/>
    <property type="match status" value="2"/>
</dbReference>
<dbReference type="InterPro" id="IPR003593">
    <property type="entry name" value="AAA+_ATPase"/>
</dbReference>
<dbReference type="FunFam" id="3.40.50.300:FF:000298">
    <property type="entry name" value="ATP-binding cassette sub-family A member 12"/>
    <property type="match status" value="1"/>
</dbReference>
<feature type="region of interest" description="Disordered" evidence="9">
    <location>
        <begin position="1"/>
        <end position="34"/>
    </location>
</feature>
<dbReference type="InterPro" id="IPR017871">
    <property type="entry name" value="ABC_transporter-like_CS"/>
</dbReference>
<keyword evidence="7 10" id="KW-1133">Transmembrane helix</keyword>
<dbReference type="PANTHER" id="PTHR19229">
    <property type="entry name" value="ATP-BINDING CASSETTE TRANSPORTER SUBFAMILY A ABCA"/>
    <property type="match status" value="1"/>
</dbReference>
<feature type="transmembrane region" description="Helical" evidence="10">
    <location>
        <begin position="376"/>
        <end position="395"/>
    </location>
</feature>
<accession>A0A9D4P0Z8</accession>
<feature type="transmembrane region" description="Helical" evidence="10">
    <location>
        <begin position="72"/>
        <end position="93"/>
    </location>
</feature>
<feature type="transmembrane region" description="Helical" evidence="10">
    <location>
        <begin position="1206"/>
        <end position="1228"/>
    </location>
</feature>
<dbReference type="Pfam" id="PF23321">
    <property type="entry name" value="R1_ABCA1"/>
    <property type="match status" value="1"/>
</dbReference>
<evidence type="ECO:0000256" key="6">
    <source>
        <dbReference type="ARBA" id="ARBA00022840"/>
    </source>
</evidence>
<evidence type="ECO:0000256" key="5">
    <source>
        <dbReference type="ARBA" id="ARBA00022741"/>
    </source>
</evidence>
<dbReference type="Pfam" id="PF00005">
    <property type="entry name" value="ABC_tran"/>
    <property type="match status" value="2"/>
</dbReference>
<dbReference type="GO" id="GO:0016020">
    <property type="term" value="C:membrane"/>
    <property type="evidence" value="ECO:0007669"/>
    <property type="project" value="UniProtKB-SubCell"/>
</dbReference>
<feature type="domain" description="ABC transporter" evidence="11">
    <location>
        <begin position="1375"/>
        <end position="1605"/>
    </location>
</feature>
<keyword evidence="3 10" id="KW-0812">Transmembrane</keyword>
<feature type="transmembrane region" description="Helical" evidence="10">
    <location>
        <begin position="876"/>
        <end position="900"/>
    </location>
</feature>
<feature type="transmembrane region" description="Helical" evidence="10">
    <location>
        <begin position="1293"/>
        <end position="1314"/>
    </location>
</feature>
<evidence type="ECO:0000256" key="8">
    <source>
        <dbReference type="ARBA" id="ARBA00023136"/>
    </source>
</evidence>
<protein>
    <submittedName>
        <fullName evidence="12">Abc transporter sub-family a-like protein 1</fullName>
    </submittedName>
</protein>
<dbReference type="GO" id="GO:0005319">
    <property type="term" value="F:lipid transporter activity"/>
    <property type="evidence" value="ECO:0007669"/>
    <property type="project" value="TreeGrafter"/>
</dbReference>
<keyword evidence="6" id="KW-0067">ATP-binding</keyword>
<feature type="transmembrane region" description="Helical" evidence="10">
    <location>
        <begin position="306"/>
        <end position="333"/>
    </location>
</feature>
<dbReference type="InterPro" id="IPR003439">
    <property type="entry name" value="ABC_transporter-like_ATP-bd"/>
</dbReference>
<dbReference type="InterPro" id="IPR013525">
    <property type="entry name" value="ABC2_TM"/>
</dbReference>